<evidence type="ECO:0000313" key="8">
    <source>
        <dbReference type="EMBL" id="KAL3320034.1"/>
    </source>
</evidence>
<keyword evidence="9" id="KW-1185">Reference proteome</keyword>
<dbReference type="Pfam" id="PF02751">
    <property type="entry name" value="TFIIA_gamma_C"/>
    <property type="match status" value="1"/>
</dbReference>
<organism evidence="8 9">
    <name type="scientific">Cichlidogyrus casuarinus</name>
    <dbReference type="NCBI Taxonomy" id="1844966"/>
    <lineage>
        <taxon>Eukaryota</taxon>
        <taxon>Metazoa</taxon>
        <taxon>Spiralia</taxon>
        <taxon>Lophotrochozoa</taxon>
        <taxon>Platyhelminthes</taxon>
        <taxon>Monogenea</taxon>
        <taxon>Monopisthocotylea</taxon>
        <taxon>Dactylogyridea</taxon>
        <taxon>Ancyrocephalidae</taxon>
        <taxon>Cichlidogyrus</taxon>
    </lineage>
</organism>
<evidence type="ECO:0000313" key="9">
    <source>
        <dbReference type="Proteomes" id="UP001626550"/>
    </source>
</evidence>
<dbReference type="Gene3D" id="2.30.18.10">
    <property type="entry name" value="Transcription factor IIA (TFIIA), beta-barrel domain"/>
    <property type="match status" value="1"/>
</dbReference>
<keyword evidence="4" id="KW-0804">Transcription</keyword>
<dbReference type="AlphaFoldDB" id="A0ABD2QKK2"/>
<dbReference type="InterPro" id="IPR003194">
    <property type="entry name" value="TFIIA_gsu"/>
</dbReference>
<dbReference type="EMBL" id="JBJKFK010000081">
    <property type="protein sequence ID" value="KAL3320034.1"/>
    <property type="molecule type" value="Genomic_DNA"/>
</dbReference>
<sequence length="143" mass="16185">MSSYHQMYRRTSLGNSLNEALDDMMNHKLIDPVHIPKIFSKFDQCISDALSKRVKNRLNFKGKLNSYRCCDNVWTFVMNDVEIREASHLMTVTKMKIVACEGKTSRNQTSINKLPATSAIHVAAAPLDQSKVDEDYSGDDDIA</sequence>
<dbReference type="PANTHER" id="PTHR10966">
    <property type="entry name" value="TRANSCRIPTION INITIATION FACTOR IIA SUBUNIT 2"/>
    <property type="match status" value="1"/>
</dbReference>
<reference evidence="8 9" key="1">
    <citation type="submission" date="2024-11" db="EMBL/GenBank/DDBJ databases">
        <title>Adaptive evolution of stress response genes in parasites aligns with host niche diversity.</title>
        <authorList>
            <person name="Hahn C."/>
            <person name="Resl P."/>
        </authorList>
    </citation>
    <scope>NUCLEOTIDE SEQUENCE [LARGE SCALE GENOMIC DNA]</scope>
    <source>
        <strain evidence="8">EGGRZ-B1_66</strain>
        <tissue evidence="8">Body</tissue>
    </source>
</reference>
<gene>
    <name evidence="8" type="primary">GTF2A2</name>
    <name evidence="8" type="ORF">Ciccas_001280</name>
</gene>
<dbReference type="Gene3D" id="1.10.287.190">
    <property type="entry name" value="Transcription factor IIA gamma subunit, alpha-helical domain"/>
    <property type="match status" value="1"/>
</dbReference>
<dbReference type="CDD" id="cd10145">
    <property type="entry name" value="TFIIA_gamma_N"/>
    <property type="match status" value="1"/>
</dbReference>
<dbReference type="InterPro" id="IPR015871">
    <property type="entry name" value="TFIIA_gsu_C"/>
</dbReference>
<comment type="similarity">
    <text evidence="2">Belongs to the TFIIA subunit 2 family.</text>
</comment>
<feature type="domain" description="Transcription initiation factor IIA gamma subunit C-terminal" evidence="7">
    <location>
        <begin position="61"/>
        <end position="102"/>
    </location>
</feature>
<comment type="subcellular location">
    <subcellularLocation>
        <location evidence="1">Nucleus</location>
    </subcellularLocation>
</comment>
<evidence type="ECO:0000256" key="4">
    <source>
        <dbReference type="ARBA" id="ARBA00023163"/>
    </source>
</evidence>
<evidence type="ECO:0000256" key="3">
    <source>
        <dbReference type="ARBA" id="ARBA00023015"/>
    </source>
</evidence>
<evidence type="ECO:0000256" key="1">
    <source>
        <dbReference type="ARBA" id="ARBA00004123"/>
    </source>
</evidence>
<keyword evidence="3" id="KW-0805">Transcription regulation</keyword>
<dbReference type="FunFam" id="2.30.18.10:FF:000001">
    <property type="entry name" value="Transcription initiation factor IIA subunit 2"/>
    <property type="match status" value="1"/>
</dbReference>
<dbReference type="Proteomes" id="UP001626550">
    <property type="component" value="Unassembled WGS sequence"/>
</dbReference>
<evidence type="ECO:0000259" key="6">
    <source>
        <dbReference type="Pfam" id="PF02268"/>
    </source>
</evidence>
<dbReference type="SUPFAM" id="SSF50784">
    <property type="entry name" value="Transcription factor IIA (TFIIA), beta-barrel domain"/>
    <property type="match status" value="1"/>
</dbReference>
<dbReference type="GO" id="GO:0005634">
    <property type="term" value="C:nucleus"/>
    <property type="evidence" value="ECO:0007669"/>
    <property type="project" value="UniProtKB-SubCell"/>
</dbReference>
<accession>A0ABD2QKK2</accession>
<keyword evidence="5" id="KW-0539">Nucleus</keyword>
<name>A0ABD2QKK2_9PLAT</name>
<dbReference type="InterPro" id="IPR015872">
    <property type="entry name" value="TFIIA_gsu_N"/>
</dbReference>
<evidence type="ECO:0000256" key="5">
    <source>
        <dbReference type="ARBA" id="ARBA00023242"/>
    </source>
</evidence>
<dbReference type="CDD" id="cd10014">
    <property type="entry name" value="TFIIA_gamma_C"/>
    <property type="match status" value="1"/>
</dbReference>
<comment type="caution">
    <text evidence="8">The sequence shown here is derived from an EMBL/GenBank/DDBJ whole genome shotgun (WGS) entry which is preliminary data.</text>
</comment>
<protein>
    <submittedName>
        <fullName evidence="8">Gtf2a2p</fullName>
    </submittedName>
</protein>
<feature type="domain" description="Transcription initiation factor IIA gamma subunit N-terminal" evidence="6">
    <location>
        <begin position="4"/>
        <end position="50"/>
    </location>
</feature>
<dbReference type="SUPFAM" id="SSF47396">
    <property type="entry name" value="Transcription factor IIA (TFIIA), alpha-helical domain"/>
    <property type="match status" value="1"/>
</dbReference>
<dbReference type="InterPro" id="IPR009083">
    <property type="entry name" value="TFIIA_a-hlx"/>
</dbReference>
<proteinExistence type="inferred from homology"/>
<dbReference type="Pfam" id="PF02268">
    <property type="entry name" value="TFIIA_gamma_N"/>
    <property type="match status" value="1"/>
</dbReference>
<evidence type="ECO:0000259" key="7">
    <source>
        <dbReference type="Pfam" id="PF02751"/>
    </source>
</evidence>
<evidence type="ECO:0000256" key="2">
    <source>
        <dbReference type="ARBA" id="ARBA00007675"/>
    </source>
</evidence>
<dbReference type="InterPro" id="IPR009088">
    <property type="entry name" value="TFIIA_b-brl"/>
</dbReference>